<evidence type="ECO:0000313" key="2">
    <source>
        <dbReference type="EMBL" id="MXO98326.1"/>
    </source>
</evidence>
<organism evidence="2 3">
    <name type="scientific">Croceibacterium xixiisoli</name>
    <dbReference type="NCBI Taxonomy" id="1476466"/>
    <lineage>
        <taxon>Bacteria</taxon>
        <taxon>Pseudomonadati</taxon>
        <taxon>Pseudomonadota</taxon>
        <taxon>Alphaproteobacteria</taxon>
        <taxon>Sphingomonadales</taxon>
        <taxon>Erythrobacteraceae</taxon>
        <taxon>Croceibacterium</taxon>
    </lineage>
</organism>
<proteinExistence type="predicted"/>
<evidence type="ECO:0000256" key="1">
    <source>
        <dbReference type="SAM" id="Phobius"/>
    </source>
</evidence>
<gene>
    <name evidence="2" type="ORF">GRI97_04925</name>
</gene>
<evidence type="ECO:0000313" key="3">
    <source>
        <dbReference type="Proteomes" id="UP000469430"/>
    </source>
</evidence>
<feature type="transmembrane region" description="Helical" evidence="1">
    <location>
        <begin position="12"/>
        <end position="31"/>
    </location>
</feature>
<keyword evidence="1" id="KW-1133">Transmembrane helix</keyword>
<dbReference type="Proteomes" id="UP000469430">
    <property type="component" value="Unassembled WGS sequence"/>
</dbReference>
<comment type="caution">
    <text evidence="2">The sequence shown here is derived from an EMBL/GenBank/DDBJ whole genome shotgun (WGS) entry which is preliminary data.</text>
</comment>
<feature type="transmembrane region" description="Helical" evidence="1">
    <location>
        <begin position="70"/>
        <end position="91"/>
    </location>
</feature>
<keyword evidence="3" id="KW-1185">Reference proteome</keyword>
<accession>A0A6I4TQY9</accession>
<dbReference type="AlphaFoldDB" id="A0A6I4TQY9"/>
<feature type="transmembrane region" description="Helical" evidence="1">
    <location>
        <begin position="43"/>
        <end position="63"/>
    </location>
</feature>
<protein>
    <submittedName>
        <fullName evidence="2">Uncharacterized protein</fullName>
    </submittedName>
</protein>
<keyword evidence="1" id="KW-0812">Transmembrane</keyword>
<dbReference type="EMBL" id="WTYJ01000001">
    <property type="protein sequence ID" value="MXO98326.1"/>
    <property type="molecule type" value="Genomic_DNA"/>
</dbReference>
<name>A0A6I4TQY9_9SPHN</name>
<sequence length="92" mass="9729">MGDDLSLRINRRTIAAAFILWTAHFMIAYGAEQIAPGSMAARWIAPIAALASFAILALCWRRLGSNGSNVVRLGLAISGVAIAFQTMPAIVG</sequence>
<reference evidence="2 3" key="1">
    <citation type="submission" date="2019-12" db="EMBL/GenBank/DDBJ databases">
        <title>Genomic-based taxomic classification of the family Erythrobacteraceae.</title>
        <authorList>
            <person name="Xu L."/>
        </authorList>
    </citation>
    <scope>NUCLEOTIDE SEQUENCE [LARGE SCALE GENOMIC DNA]</scope>
    <source>
        <strain evidence="2 3">S36</strain>
    </source>
</reference>
<dbReference type="RefSeq" id="WP_161389978.1">
    <property type="nucleotide sequence ID" value="NZ_JBHSCP010000001.1"/>
</dbReference>
<keyword evidence="1" id="KW-0472">Membrane</keyword>
<dbReference type="OrthoDB" id="7410169at2"/>